<feature type="domain" description="PRD" evidence="8">
    <location>
        <begin position="181"/>
        <end position="286"/>
    </location>
</feature>
<dbReference type="PANTHER" id="PTHR30185:SF13">
    <property type="entry name" value="LICABCH OPERON REGULATOR-RELATED"/>
    <property type="match status" value="1"/>
</dbReference>
<dbReference type="OrthoDB" id="3175596at2"/>
<dbReference type="InterPro" id="IPR036634">
    <property type="entry name" value="PRD_sf"/>
</dbReference>
<gene>
    <name evidence="9" type="ORF">SAMN02194393_01859</name>
</gene>
<sequence length="643" mass="73924">MSLSYDARKKKIILEFIKNNGPITGKYLSKIIGVSSRTIRKDIKLLNYDLKSQGIKITSKPRIGYSINPRGKNTLIVLNQYIKEAKENLAVLPEERVFYIIERLLYTNEFITIEELANELYVSKSTIDNDINKVEKWLSKNKLELIKKASCGIKIYGNEIQLRYSISDYLMSICDTKYIEDILKINICKIKEIILDTDEVISLKLSDVTFNNLIIHIAIAIKRIKEGKEISLPLTEIRNLKSKKEYEMAAKIVENLEKTFCISMPEGEKAYITIHLLGIKALRDEKLNIKELETAIGKDLLAIIHEMLWKLEDVYKINFLNDEKLIYGLALHLKPALNRFKYNMNLRNPLLNEIKAEYPYAFEMGVVASKVLEKKVNLRINENEIGYIAIHLMASLERKNNIAKNSIEKVAIVCSTGIGTAQLLASKIRNTFPNIKITGIFPSYKIGKVLLTKPDLILSTIPIDDCEVPVIHVSALLNKIDLQRISDVIENSKRIEDKIKLYDLFDKDLYIKKIKTKDKFEVIKRLSELLYDKNCVKEAFLQSVIEREKISSTSISNLVAIPHALFENVIHSKIAIGVLDKPIQWGENMVQLVFLLALEKMTDEDYTNIFNTLFFILDDRKKISDLIKADCFESFMEIIKSEE</sequence>
<feature type="domain" description="PRD" evidence="8">
    <location>
        <begin position="295"/>
        <end position="402"/>
    </location>
</feature>
<dbReference type="Pfam" id="PF08279">
    <property type="entry name" value="HTH_11"/>
    <property type="match status" value="1"/>
</dbReference>
<dbReference type="STRING" id="36842.SAMN02194393_01859"/>
<dbReference type="CDD" id="cd00211">
    <property type="entry name" value="PTS_IIA_fru"/>
    <property type="match status" value="1"/>
</dbReference>
<dbReference type="InterPro" id="IPR011608">
    <property type="entry name" value="PRD"/>
</dbReference>
<proteinExistence type="predicted"/>
<feature type="domain" description="PTS EIIB type-2" evidence="7">
    <location>
        <begin position="408"/>
        <end position="497"/>
    </location>
</feature>
<dbReference type="GO" id="GO:0009401">
    <property type="term" value="P:phosphoenolpyruvate-dependent sugar phosphotransferase system"/>
    <property type="evidence" value="ECO:0007669"/>
    <property type="project" value="InterPro"/>
</dbReference>
<dbReference type="InterPro" id="IPR036388">
    <property type="entry name" value="WH-like_DNA-bd_sf"/>
</dbReference>
<dbReference type="PROSITE" id="PS51094">
    <property type="entry name" value="PTS_EIIA_TYPE_2"/>
    <property type="match status" value="1"/>
</dbReference>
<dbReference type="CDD" id="cd05568">
    <property type="entry name" value="PTS_IIB_bgl_like"/>
    <property type="match status" value="1"/>
</dbReference>
<evidence type="ECO:0000256" key="1">
    <source>
        <dbReference type="ARBA" id="ARBA00022679"/>
    </source>
</evidence>
<dbReference type="GO" id="GO:0006355">
    <property type="term" value="P:regulation of DNA-templated transcription"/>
    <property type="evidence" value="ECO:0007669"/>
    <property type="project" value="InterPro"/>
</dbReference>
<evidence type="ECO:0000313" key="9">
    <source>
        <dbReference type="EMBL" id="SKC63660.1"/>
    </source>
</evidence>
<dbReference type="Gene3D" id="3.40.50.2300">
    <property type="match status" value="1"/>
</dbReference>
<evidence type="ECO:0000313" key="10">
    <source>
        <dbReference type="Proteomes" id="UP000190285"/>
    </source>
</evidence>
<feature type="domain" description="PTS EIIA type-2" evidence="6">
    <location>
        <begin position="503"/>
        <end position="642"/>
    </location>
</feature>
<dbReference type="Gene3D" id="1.10.10.10">
    <property type="entry name" value="Winged helix-like DNA-binding domain superfamily/Winged helix DNA-binding domain"/>
    <property type="match status" value="2"/>
</dbReference>
<keyword evidence="4" id="KW-0010">Activator</keyword>
<dbReference type="InterPro" id="IPR016152">
    <property type="entry name" value="PTrfase/Anion_transptr"/>
</dbReference>
<dbReference type="InterPro" id="IPR013196">
    <property type="entry name" value="HTH_11"/>
</dbReference>
<evidence type="ECO:0000259" key="6">
    <source>
        <dbReference type="PROSITE" id="PS51094"/>
    </source>
</evidence>
<dbReference type="Pfam" id="PF05043">
    <property type="entry name" value="Mga"/>
    <property type="match status" value="1"/>
</dbReference>
<dbReference type="Pfam" id="PF00874">
    <property type="entry name" value="PRD"/>
    <property type="match status" value="2"/>
</dbReference>
<dbReference type="PROSITE" id="PS51372">
    <property type="entry name" value="PRD_2"/>
    <property type="match status" value="2"/>
</dbReference>
<evidence type="ECO:0000259" key="8">
    <source>
        <dbReference type="PROSITE" id="PS51372"/>
    </source>
</evidence>
<dbReference type="InterPro" id="IPR013011">
    <property type="entry name" value="PTS_EIIB_2"/>
</dbReference>
<dbReference type="InterPro" id="IPR036390">
    <property type="entry name" value="WH_DNA-bd_sf"/>
</dbReference>
<keyword evidence="3" id="KW-0805">Transcription regulation</keyword>
<protein>
    <submittedName>
        <fullName evidence="9">Lichenan operon transcriptional antiterminator</fullName>
    </submittedName>
</protein>
<dbReference type="Gene3D" id="1.10.1790.10">
    <property type="entry name" value="PRD domain"/>
    <property type="match status" value="2"/>
</dbReference>
<evidence type="ECO:0000256" key="4">
    <source>
        <dbReference type="ARBA" id="ARBA00023159"/>
    </source>
</evidence>
<dbReference type="InterPro" id="IPR050661">
    <property type="entry name" value="BglG_antiterminators"/>
</dbReference>
<dbReference type="SUPFAM" id="SSF55804">
    <property type="entry name" value="Phoshotransferase/anion transport protein"/>
    <property type="match status" value="1"/>
</dbReference>
<dbReference type="Pfam" id="PF00359">
    <property type="entry name" value="PTS_EIIA_2"/>
    <property type="match status" value="1"/>
</dbReference>
<accession>A0A1T5KJ13</accession>
<keyword evidence="10" id="KW-1185">Reference proteome</keyword>
<dbReference type="SUPFAM" id="SSF46785">
    <property type="entry name" value="Winged helix' DNA-binding domain"/>
    <property type="match status" value="2"/>
</dbReference>
<dbReference type="Gene3D" id="3.40.930.10">
    <property type="entry name" value="Mannitol-specific EII, Chain A"/>
    <property type="match status" value="1"/>
</dbReference>
<dbReference type="GO" id="GO:0008982">
    <property type="term" value="F:protein-N(PI)-phosphohistidine-sugar phosphotransferase activity"/>
    <property type="evidence" value="ECO:0007669"/>
    <property type="project" value="InterPro"/>
</dbReference>
<evidence type="ECO:0000256" key="5">
    <source>
        <dbReference type="ARBA" id="ARBA00023163"/>
    </source>
</evidence>
<evidence type="ECO:0000256" key="2">
    <source>
        <dbReference type="ARBA" id="ARBA00022737"/>
    </source>
</evidence>
<organism evidence="9 10">
    <name type="scientific">Maledivibacter halophilus</name>
    <dbReference type="NCBI Taxonomy" id="36842"/>
    <lineage>
        <taxon>Bacteria</taxon>
        <taxon>Bacillati</taxon>
        <taxon>Bacillota</taxon>
        <taxon>Clostridia</taxon>
        <taxon>Peptostreptococcales</taxon>
        <taxon>Caminicellaceae</taxon>
        <taxon>Maledivibacter</taxon>
    </lineage>
</organism>
<keyword evidence="2" id="KW-0677">Repeat</keyword>
<dbReference type="Proteomes" id="UP000190285">
    <property type="component" value="Unassembled WGS sequence"/>
</dbReference>
<dbReference type="PROSITE" id="PS51099">
    <property type="entry name" value="PTS_EIIB_TYPE_2"/>
    <property type="match status" value="1"/>
</dbReference>
<dbReference type="InterPro" id="IPR002178">
    <property type="entry name" value="PTS_EIIA_type-2_dom"/>
</dbReference>
<evidence type="ECO:0000259" key="7">
    <source>
        <dbReference type="PROSITE" id="PS51099"/>
    </source>
</evidence>
<keyword evidence="5" id="KW-0804">Transcription</keyword>
<evidence type="ECO:0000256" key="3">
    <source>
        <dbReference type="ARBA" id="ARBA00023015"/>
    </source>
</evidence>
<dbReference type="PANTHER" id="PTHR30185">
    <property type="entry name" value="CRYPTIC BETA-GLUCOSIDE BGL OPERON ANTITERMINATOR"/>
    <property type="match status" value="1"/>
</dbReference>
<dbReference type="SUPFAM" id="SSF63520">
    <property type="entry name" value="PTS-regulatory domain, PRD"/>
    <property type="match status" value="2"/>
</dbReference>
<dbReference type="EMBL" id="FUZT01000004">
    <property type="protein sequence ID" value="SKC63660.1"/>
    <property type="molecule type" value="Genomic_DNA"/>
</dbReference>
<dbReference type="InterPro" id="IPR036095">
    <property type="entry name" value="PTS_EIIB-like_sf"/>
</dbReference>
<keyword evidence="1" id="KW-0808">Transferase</keyword>
<dbReference type="AlphaFoldDB" id="A0A1T5KJ13"/>
<dbReference type="RefSeq" id="WP_079491077.1">
    <property type="nucleotide sequence ID" value="NZ_FUZT01000004.1"/>
</dbReference>
<reference evidence="10" key="1">
    <citation type="submission" date="2017-02" db="EMBL/GenBank/DDBJ databases">
        <authorList>
            <person name="Varghese N."/>
            <person name="Submissions S."/>
        </authorList>
    </citation>
    <scope>NUCLEOTIDE SEQUENCE [LARGE SCALE GENOMIC DNA]</scope>
    <source>
        <strain evidence="10">M1</strain>
    </source>
</reference>
<name>A0A1T5KJ13_9FIRM</name>
<dbReference type="SUPFAM" id="SSF52794">
    <property type="entry name" value="PTS system IIB component-like"/>
    <property type="match status" value="1"/>
</dbReference>
<dbReference type="InterPro" id="IPR007737">
    <property type="entry name" value="Mga_HTH"/>
</dbReference>